<accession>A0AAV1UYY5</accession>
<keyword evidence="1" id="KW-0472">Membrane</keyword>
<name>A0AAV1UYY5_9STRA</name>
<reference evidence="2" key="1">
    <citation type="submission" date="2024-01" db="EMBL/GenBank/DDBJ databases">
        <authorList>
            <person name="Webb A."/>
        </authorList>
    </citation>
    <scope>NUCLEOTIDE SEQUENCE</scope>
    <source>
        <strain evidence="2">Pm1</strain>
    </source>
</reference>
<keyword evidence="1" id="KW-1133">Transmembrane helix</keyword>
<evidence type="ECO:0000313" key="3">
    <source>
        <dbReference type="Proteomes" id="UP001162060"/>
    </source>
</evidence>
<proteinExistence type="predicted"/>
<dbReference type="AlphaFoldDB" id="A0AAV1UYY5"/>
<evidence type="ECO:0000256" key="1">
    <source>
        <dbReference type="SAM" id="Phobius"/>
    </source>
</evidence>
<dbReference type="EMBL" id="CAKLBY020000231">
    <property type="protein sequence ID" value="CAK7938768.1"/>
    <property type="molecule type" value="Genomic_DNA"/>
</dbReference>
<protein>
    <submittedName>
        <fullName evidence="2">Uncharacterized protein</fullName>
    </submittedName>
</protein>
<keyword evidence="1" id="KW-0812">Transmembrane</keyword>
<comment type="caution">
    <text evidence="2">The sequence shown here is derived from an EMBL/GenBank/DDBJ whole genome shotgun (WGS) entry which is preliminary data.</text>
</comment>
<organism evidence="2 3">
    <name type="scientific">Peronospora matthiolae</name>
    <dbReference type="NCBI Taxonomy" id="2874970"/>
    <lineage>
        <taxon>Eukaryota</taxon>
        <taxon>Sar</taxon>
        <taxon>Stramenopiles</taxon>
        <taxon>Oomycota</taxon>
        <taxon>Peronosporomycetes</taxon>
        <taxon>Peronosporales</taxon>
        <taxon>Peronosporaceae</taxon>
        <taxon>Peronospora</taxon>
    </lineage>
</organism>
<dbReference type="Proteomes" id="UP001162060">
    <property type="component" value="Unassembled WGS sequence"/>
</dbReference>
<feature type="transmembrane region" description="Helical" evidence="1">
    <location>
        <begin position="6"/>
        <end position="25"/>
    </location>
</feature>
<evidence type="ECO:0000313" key="2">
    <source>
        <dbReference type="EMBL" id="CAK7938768.1"/>
    </source>
</evidence>
<sequence length="108" mass="12096">MHRHAVDSLFLAALVGITGYYYYYLRCLGGHWRSLRWTKSLMTPRPTAQLCGVEFLESGSCDIAIHPFGCKDLAPIMGTYRTVHLTLRCFTAAVSTHKSSIQSLLDSL</sequence>
<gene>
    <name evidence="2" type="ORF">PM001_LOCUS23918</name>
</gene>